<proteinExistence type="inferred from homology"/>
<dbReference type="InterPro" id="IPR011249">
    <property type="entry name" value="Metalloenz_LuxS/M16"/>
</dbReference>
<accession>A0A3M2I4K4</accession>
<evidence type="ECO:0000313" key="7">
    <source>
        <dbReference type="EMBL" id="RMH93154.1"/>
    </source>
</evidence>
<comment type="similarity">
    <text evidence="2 3">Belongs to the peptidase M16 family.</text>
</comment>
<sequence length="920" mass="100477">MSRLRTLSLACALALAPTARAAADAPRLPQGVSAASCVEGICEYGLANGLRVLLFPDASKPTVTVNVTYAVGSMHENYGETGMAHLLEHMVFKGTPRHGDIPAEMKRRGISFNGTTSLDRTNYFGSFPANDDTLDWLLAMEADRMVNAFIARKDLDSEMTVVRNEMERGENKPGRVLTQRLRAAAFQWHNYGKSTIGNRADVENVPIEHLQAFYRRWYQPDNATLIVAGRFDPAKVLTKVRDTFGQLKRPARQLPTLWTLEPTQDGEREITVRRSGDLRLIGLAYHVPAAAHPDTPALLVLANILGHTPGGRLHKSLVETRLAASAFAGTGARREPDTFTLIAVPPNEHDPAKAEAELLKQAERIADTPITAQELADARQRIANGYELAFNDVNRIGLAMSEYVAAGDWRLYFVLRDAMEKVTLEDVNRVATKYLIATNRTLARFVPTDNAVRAEITKAPALAPLVAGYTGREAVAAGEVFDTGIGNIAARTEILTLGEGLKVSLLPKKNRGQTVVVDADFRFGDVATLKRHPVAAAGMVGAMLMRGSQALNREEIDKRFEALKTAANVNGGMQGASIGLATRRGELAEALTLAADILKRPSFPASEFEQLRLQAITAIEASRKDPNTAIAQAAGPHFDPWPKDHPLRFRDLDQSLADLRALELDDLRAFHRDVYGSAAGEIAIVGDFDPATVKPLLQKLFADWRPGTPYRPIDTRHHPVAPERRRLETPDKSNAVYMARMNLPLNDNHPDYPALLVANHVFGGGGLSSRLSDRARQKDGLSYGIGSAISADSSQSGRDDAGSFSIQGIAAPQNMAKLEAAVREELERFVREGITGKELADAVNGMLTQRAQSRASDRNLAALLNADQYLGRRMRRRAEFEAKLKSLSVAQVNAAIARHLEPTRMSVYMAGDFARAEAGE</sequence>
<evidence type="ECO:0000259" key="6">
    <source>
        <dbReference type="Pfam" id="PF05193"/>
    </source>
</evidence>
<dbReference type="AlphaFoldDB" id="A0A3M2I4K4"/>
<feature type="domain" description="Peptidase M16 N-terminal" evidence="5">
    <location>
        <begin position="52"/>
        <end position="197"/>
    </location>
</feature>
<dbReference type="InterPro" id="IPR007863">
    <property type="entry name" value="Peptidase_M16_C"/>
</dbReference>
<dbReference type="PROSITE" id="PS00143">
    <property type="entry name" value="INSULINASE"/>
    <property type="match status" value="1"/>
</dbReference>
<evidence type="ECO:0000313" key="8">
    <source>
        <dbReference type="Proteomes" id="UP000275012"/>
    </source>
</evidence>
<dbReference type="PANTHER" id="PTHR11851:SF49">
    <property type="entry name" value="MITOCHONDRIAL-PROCESSING PEPTIDASE SUBUNIT ALPHA"/>
    <property type="match status" value="1"/>
</dbReference>
<keyword evidence="4" id="KW-0732">Signal</keyword>
<dbReference type="OrthoDB" id="9811314at2"/>
<evidence type="ECO:0000256" key="3">
    <source>
        <dbReference type="RuleBase" id="RU004447"/>
    </source>
</evidence>
<protein>
    <submittedName>
        <fullName evidence="7">Insulinase family protein</fullName>
    </submittedName>
</protein>
<dbReference type="InterPro" id="IPR011765">
    <property type="entry name" value="Pept_M16_N"/>
</dbReference>
<dbReference type="InterPro" id="IPR001431">
    <property type="entry name" value="Pept_M16_Zn_BS"/>
</dbReference>
<evidence type="ECO:0000256" key="4">
    <source>
        <dbReference type="SAM" id="SignalP"/>
    </source>
</evidence>
<dbReference type="GO" id="GO:0046872">
    <property type="term" value="F:metal ion binding"/>
    <property type="evidence" value="ECO:0007669"/>
    <property type="project" value="InterPro"/>
</dbReference>
<dbReference type="Gene3D" id="3.30.830.10">
    <property type="entry name" value="Metalloenzyme, LuxS/M16 peptidase-like"/>
    <property type="match status" value="4"/>
</dbReference>
<evidence type="ECO:0000256" key="1">
    <source>
        <dbReference type="ARBA" id="ARBA00001947"/>
    </source>
</evidence>
<dbReference type="Pfam" id="PF00675">
    <property type="entry name" value="Peptidase_M16"/>
    <property type="match status" value="1"/>
</dbReference>
<comment type="cofactor">
    <cofactor evidence="1">
        <name>Zn(2+)</name>
        <dbReference type="ChEBI" id="CHEBI:29105"/>
    </cofactor>
</comment>
<evidence type="ECO:0000256" key="2">
    <source>
        <dbReference type="ARBA" id="ARBA00007261"/>
    </source>
</evidence>
<dbReference type="InterPro" id="IPR050361">
    <property type="entry name" value="MPP/UQCRC_Complex"/>
</dbReference>
<dbReference type="EMBL" id="RFLY01000007">
    <property type="protein sequence ID" value="RMH93154.1"/>
    <property type="molecule type" value="Genomic_DNA"/>
</dbReference>
<keyword evidence="8" id="KW-1185">Reference proteome</keyword>
<feature type="chain" id="PRO_5018005233" evidence="4">
    <location>
        <begin position="22"/>
        <end position="920"/>
    </location>
</feature>
<dbReference type="RefSeq" id="WP_122101313.1">
    <property type="nucleotide sequence ID" value="NZ_RFLY01000007.1"/>
</dbReference>
<dbReference type="Proteomes" id="UP000275012">
    <property type="component" value="Unassembled WGS sequence"/>
</dbReference>
<gene>
    <name evidence="7" type="ORF">EBB59_06345</name>
</gene>
<evidence type="ECO:0000259" key="5">
    <source>
        <dbReference type="Pfam" id="PF00675"/>
    </source>
</evidence>
<dbReference type="GO" id="GO:0004222">
    <property type="term" value="F:metalloendopeptidase activity"/>
    <property type="evidence" value="ECO:0007669"/>
    <property type="project" value="InterPro"/>
</dbReference>
<dbReference type="GO" id="GO:0006508">
    <property type="term" value="P:proteolysis"/>
    <property type="evidence" value="ECO:0007669"/>
    <property type="project" value="InterPro"/>
</dbReference>
<reference evidence="7 8" key="1">
    <citation type="submission" date="2018-10" db="EMBL/GenBank/DDBJ databases">
        <title>Proposal of Lysobacter pythonis sp. nov. isolated from royal pythons (Python regius).</title>
        <authorList>
            <person name="Hans-Juergen B."/>
            <person name="Huptas C."/>
            <person name="Sandra B."/>
            <person name="Igor L."/>
            <person name="Joachim S."/>
            <person name="Siegfried S."/>
            <person name="Mareike W."/>
            <person name="Peter K."/>
        </authorList>
    </citation>
    <scope>NUCLEOTIDE SEQUENCE [LARGE SCALE GENOMIC DNA]</scope>
    <source>
        <strain evidence="7 8">4284/11</strain>
    </source>
</reference>
<dbReference type="Pfam" id="PF05193">
    <property type="entry name" value="Peptidase_M16_C"/>
    <property type="match status" value="2"/>
</dbReference>
<feature type="domain" description="Peptidase M16 C-terminal" evidence="6">
    <location>
        <begin position="662"/>
        <end position="845"/>
    </location>
</feature>
<dbReference type="SUPFAM" id="SSF63411">
    <property type="entry name" value="LuxS/MPP-like metallohydrolase"/>
    <property type="match status" value="4"/>
</dbReference>
<comment type="caution">
    <text evidence="7">The sequence shown here is derived from an EMBL/GenBank/DDBJ whole genome shotgun (WGS) entry which is preliminary data.</text>
</comment>
<name>A0A3M2I4K4_9GAMM</name>
<organism evidence="7 8">
    <name type="scientific">Solilutibacter pythonis</name>
    <dbReference type="NCBI Taxonomy" id="2483112"/>
    <lineage>
        <taxon>Bacteria</taxon>
        <taxon>Pseudomonadati</taxon>
        <taxon>Pseudomonadota</taxon>
        <taxon>Gammaproteobacteria</taxon>
        <taxon>Lysobacterales</taxon>
        <taxon>Lysobacteraceae</taxon>
        <taxon>Solilutibacter</taxon>
    </lineage>
</organism>
<dbReference type="PANTHER" id="PTHR11851">
    <property type="entry name" value="METALLOPROTEASE"/>
    <property type="match status" value="1"/>
</dbReference>
<feature type="signal peptide" evidence="4">
    <location>
        <begin position="1"/>
        <end position="21"/>
    </location>
</feature>
<feature type="domain" description="Peptidase M16 C-terminal" evidence="6">
    <location>
        <begin position="206"/>
        <end position="381"/>
    </location>
</feature>